<accession>A0ABU1AN46</accession>
<dbReference type="CDD" id="cd06267">
    <property type="entry name" value="PBP1_LacI_sugar_binding-like"/>
    <property type="match status" value="1"/>
</dbReference>
<name>A0ABU1AN46_9BACT</name>
<keyword evidence="3" id="KW-0804">Transcription</keyword>
<dbReference type="GO" id="GO:0003677">
    <property type="term" value="F:DNA binding"/>
    <property type="evidence" value="ECO:0007669"/>
    <property type="project" value="UniProtKB-KW"/>
</dbReference>
<dbReference type="EMBL" id="JARXIC010000050">
    <property type="protein sequence ID" value="MDQ8196169.1"/>
    <property type="molecule type" value="Genomic_DNA"/>
</dbReference>
<dbReference type="PANTHER" id="PTHR30146">
    <property type="entry name" value="LACI-RELATED TRANSCRIPTIONAL REPRESSOR"/>
    <property type="match status" value="1"/>
</dbReference>
<dbReference type="Gene3D" id="1.10.260.40">
    <property type="entry name" value="lambda repressor-like DNA-binding domains"/>
    <property type="match status" value="1"/>
</dbReference>
<keyword evidence="6" id="KW-1185">Reference proteome</keyword>
<dbReference type="InterPro" id="IPR010982">
    <property type="entry name" value="Lambda_DNA-bd_dom_sf"/>
</dbReference>
<sequence>MSNIYKVAELAGVSPKTVARILAGESSRSKNRDKVLEAAKELGYVRNQQAANLRRGSSSVIGVIVPDVNNPFYGKVVQSMHDACLERGFSILLASSFGDPEGEARALRTLQSYRVDGVMLNASEHPVGRESLKVCQQLIKSGKPVVLAGEVRERLVGADRVQINNEAAVMKAVGYLISKGHRRIGFIGGLEGSYAMQQRYRGYLNALRKFGDSAVGSCSVFTNGSLSEVVAHVTNMMAPLRLGERPSAFIAGNDMIAISALKAFERLCLRVPDDVAVVGFDGIDLAEVITPSLTTMHQPQVRIAAELAELMIGRVRGEVTSVAKCLKYDADLVVRDSA</sequence>
<evidence type="ECO:0000256" key="2">
    <source>
        <dbReference type="ARBA" id="ARBA00023125"/>
    </source>
</evidence>
<dbReference type="RefSeq" id="WP_308986605.1">
    <property type="nucleotide sequence ID" value="NZ_JARXIC010000050.1"/>
</dbReference>
<evidence type="ECO:0000256" key="1">
    <source>
        <dbReference type="ARBA" id="ARBA00023015"/>
    </source>
</evidence>
<evidence type="ECO:0000313" key="6">
    <source>
        <dbReference type="Proteomes" id="UP001243717"/>
    </source>
</evidence>
<evidence type="ECO:0000259" key="4">
    <source>
        <dbReference type="PROSITE" id="PS50932"/>
    </source>
</evidence>
<dbReference type="Pfam" id="PF13377">
    <property type="entry name" value="Peripla_BP_3"/>
    <property type="match status" value="1"/>
</dbReference>
<dbReference type="InterPro" id="IPR000843">
    <property type="entry name" value="HTH_LacI"/>
</dbReference>
<dbReference type="SUPFAM" id="SSF53822">
    <property type="entry name" value="Periplasmic binding protein-like I"/>
    <property type="match status" value="1"/>
</dbReference>
<comment type="caution">
    <text evidence="5">The sequence shown here is derived from an EMBL/GenBank/DDBJ whole genome shotgun (WGS) entry which is preliminary data.</text>
</comment>
<dbReference type="Gene3D" id="3.40.50.2300">
    <property type="match status" value="2"/>
</dbReference>
<organism evidence="5 6">
    <name type="scientific">Thalassobacterium sedimentorum</name>
    <dbReference type="NCBI Taxonomy" id="3041258"/>
    <lineage>
        <taxon>Bacteria</taxon>
        <taxon>Pseudomonadati</taxon>
        <taxon>Verrucomicrobiota</taxon>
        <taxon>Opitutia</taxon>
        <taxon>Puniceicoccales</taxon>
        <taxon>Coraliomargaritaceae</taxon>
        <taxon>Thalassobacterium</taxon>
    </lineage>
</organism>
<dbReference type="Proteomes" id="UP001243717">
    <property type="component" value="Unassembled WGS sequence"/>
</dbReference>
<dbReference type="SUPFAM" id="SSF47413">
    <property type="entry name" value="lambda repressor-like DNA-binding domains"/>
    <property type="match status" value="1"/>
</dbReference>
<protein>
    <submittedName>
        <fullName evidence="5">LacI family DNA-binding transcriptional regulator</fullName>
    </submittedName>
</protein>
<dbReference type="Pfam" id="PF00356">
    <property type="entry name" value="LacI"/>
    <property type="match status" value="1"/>
</dbReference>
<gene>
    <name evidence="5" type="ORF">QEH59_17165</name>
</gene>
<keyword evidence="1" id="KW-0805">Transcription regulation</keyword>
<keyword evidence="2 5" id="KW-0238">DNA-binding</keyword>
<dbReference type="PROSITE" id="PS50932">
    <property type="entry name" value="HTH_LACI_2"/>
    <property type="match status" value="1"/>
</dbReference>
<dbReference type="InterPro" id="IPR046335">
    <property type="entry name" value="LacI/GalR-like_sensor"/>
</dbReference>
<evidence type="ECO:0000313" key="5">
    <source>
        <dbReference type="EMBL" id="MDQ8196169.1"/>
    </source>
</evidence>
<feature type="domain" description="HTH lacI-type" evidence="4">
    <location>
        <begin position="2"/>
        <end position="55"/>
    </location>
</feature>
<proteinExistence type="predicted"/>
<dbReference type="PANTHER" id="PTHR30146:SF109">
    <property type="entry name" value="HTH-TYPE TRANSCRIPTIONAL REGULATOR GALS"/>
    <property type="match status" value="1"/>
</dbReference>
<reference evidence="5 6" key="1">
    <citation type="submission" date="2023-04" db="EMBL/GenBank/DDBJ databases">
        <title>A novel bacteria isolated from coastal sediment.</title>
        <authorList>
            <person name="Liu X.-J."/>
            <person name="Du Z.-J."/>
        </authorList>
    </citation>
    <scope>NUCLEOTIDE SEQUENCE [LARGE SCALE GENOMIC DNA]</scope>
    <source>
        <strain evidence="5 6">SDUM461004</strain>
    </source>
</reference>
<evidence type="ECO:0000256" key="3">
    <source>
        <dbReference type="ARBA" id="ARBA00023163"/>
    </source>
</evidence>
<dbReference type="InterPro" id="IPR028082">
    <property type="entry name" value="Peripla_BP_I"/>
</dbReference>
<dbReference type="SMART" id="SM00354">
    <property type="entry name" value="HTH_LACI"/>
    <property type="match status" value="1"/>
</dbReference>